<name>A0AAD7DDE9_MYCRO</name>
<evidence type="ECO:0000256" key="3">
    <source>
        <dbReference type="ARBA" id="ARBA00022801"/>
    </source>
</evidence>
<keyword evidence="6" id="KW-1185">Reference proteome</keyword>
<dbReference type="AlphaFoldDB" id="A0AAD7DDE9"/>
<evidence type="ECO:0000313" key="5">
    <source>
        <dbReference type="EMBL" id="KAJ7688670.1"/>
    </source>
</evidence>
<sequence>MQDSFVKHRVLVTGFGPFGTYKENPSWLAVKTLHDTIISTAPTRGKPPKGSKPDSIHLTALNIPTVYSTVLSTLPGLHAQPPVLPEKYTPPTSRAPPEEGFQLIVHVGVAGPGPLRAERLAHKTGYQLPDYERQSPPLIIGKGTLRGFGSPHYGDEFADELFTSIDVDALVDDLTSGPDPLSIETSDDPGRFLCDFIYYCSLAESMRADRGTPVLFIHCPPIGQKLTTAEVAEGVRRIISNVCAKL</sequence>
<proteinExistence type="inferred from homology"/>
<protein>
    <recommendedName>
        <fullName evidence="7">Peptidase C15, pyroglutamyl peptidase I-like protein</fullName>
    </recommendedName>
</protein>
<keyword evidence="2" id="KW-0645">Protease</keyword>
<dbReference type="GO" id="GO:0008234">
    <property type="term" value="F:cysteine-type peptidase activity"/>
    <property type="evidence" value="ECO:0007669"/>
    <property type="project" value="UniProtKB-KW"/>
</dbReference>
<comment type="caution">
    <text evidence="5">The sequence shown here is derived from an EMBL/GenBank/DDBJ whole genome shotgun (WGS) entry which is preliminary data.</text>
</comment>
<reference evidence="5" key="1">
    <citation type="submission" date="2023-03" db="EMBL/GenBank/DDBJ databases">
        <title>Massive genome expansion in bonnet fungi (Mycena s.s.) driven by repeated elements and novel gene families across ecological guilds.</title>
        <authorList>
            <consortium name="Lawrence Berkeley National Laboratory"/>
            <person name="Harder C.B."/>
            <person name="Miyauchi S."/>
            <person name="Viragh M."/>
            <person name="Kuo A."/>
            <person name="Thoen E."/>
            <person name="Andreopoulos B."/>
            <person name="Lu D."/>
            <person name="Skrede I."/>
            <person name="Drula E."/>
            <person name="Henrissat B."/>
            <person name="Morin E."/>
            <person name="Kohler A."/>
            <person name="Barry K."/>
            <person name="LaButti K."/>
            <person name="Morin E."/>
            <person name="Salamov A."/>
            <person name="Lipzen A."/>
            <person name="Mereny Z."/>
            <person name="Hegedus B."/>
            <person name="Baldrian P."/>
            <person name="Stursova M."/>
            <person name="Weitz H."/>
            <person name="Taylor A."/>
            <person name="Grigoriev I.V."/>
            <person name="Nagy L.G."/>
            <person name="Martin F."/>
            <person name="Kauserud H."/>
        </authorList>
    </citation>
    <scope>NUCLEOTIDE SEQUENCE</scope>
    <source>
        <strain evidence="5">CBHHK067</strain>
    </source>
</reference>
<keyword evidence="4" id="KW-0788">Thiol protease</keyword>
<dbReference type="SUPFAM" id="SSF53182">
    <property type="entry name" value="Pyrrolidone carboxyl peptidase (pyroglutamate aminopeptidase)"/>
    <property type="match status" value="1"/>
</dbReference>
<evidence type="ECO:0000256" key="2">
    <source>
        <dbReference type="ARBA" id="ARBA00022670"/>
    </source>
</evidence>
<evidence type="ECO:0000256" key="1">
    <source>
        <dbReference type="ARBA" id="ARBA00006641"/>
    </source>
</evidence>
<evidence type="ECO:0008006" key="7">
    <source>
        <dbReference type="Google" id="ProtNLM"/>
    </source>
</evidence>
<dbReference type="PANTHER" id="PTHR23402:SF1">
    <property type="entry name" value="PYROGLUTAMYL-PEPTIDASE I"/>
    <property type="match status" value="1"/>
</dbReference>
<dbReference type="PANTHER" id="PTHR23402">
    <property type="entry name" value="PROTEASE FAMILY C15 PYROGLUTAMYL-PEPTIDASE I-RELATED"/>
    <property type="match status" value="1"/>
</dbReference>
<organism evidence="5 6">
    <name type="scientific">Mycena rosella</name>
    <name type="common">Pink bonnet</name>
    <name type="synonym">Agaricus rosellus</name>
    <dbReference type="NCBI Taxonomy" id="1033263"/>
    <lineage>
        <taxon>Eukaryota</taxon>
        <taxon>Fungi</taxon>
        <taxon>Dikarya</taxon>
        <taxon>Basidiomycota</taxon>
        <taxon>Agaricomycotina</taxon>
        <taxon>Agaricomycetes</taxon>
        <taxon>Agaricomycetidae</taxon>
        <taxon>Agaricales</taxon>
        <taxon>Marasmiineae</taxon>
        <taxon>Mycenaceae</taxon>
        <taxon>Mycena</taxon>
    </lineage>
</organism>
<evidence type="ECO:0000313" key="6">
    <source>
        <dbReference type="Proteomes" id="UP001221757"/>
    </source>
</evidence>
<gene>
    <name evidence="5" type="ORF">B0H17DRAFT_1067804</name>
</gene>
<dbReference type="Proteomes" id="UP001221757">
    <property type="component" value="Unassembled WGS sequence"/>
</dbReference>
<dbReference type="GO" id="GO:0006508">
    <property type="term" value="P:proteolysis"/>
    <property type="evidence" value="ECO:0007669"/>
    <property type="project" value="UniProtKB-KW"/>
</dbReference>
<dbReference type="InterPro" id="IPR016125">
    <property type="entry name" value="Peptidase_C15-like"/>
</dbReference>
<dbReference type="InterPro" id="IPR036440">
    <property type="entry name" value="Peptidase_C15-like_sf"/>
</dbReference>
<accession>A0AAD7DDE9</accession>
<dbReference type="Pfam" id="PF01470">
    <property type="entry name" value="Peptidase_C15"/>
    <property type="match status" value="1"/>
</dbReference>
<dbReference type="EMBL" id="JARKIE010000077">
    <property type="protein sequence ID" value="KAJ7688670.1"/>
    <property type="molecule type" value="Genomic_DNA"/>
</dbReference>
<comment type="similarity">
    <text evidence="1">Belongs to the peptidase C15 family.</text>
</comment>
<keyword evidence="3" id="KW-0378">Hydrolase</keyword>
<evidence type="ECO:0000256" key="4">
    <source>
        <dbReference type="ARBA" id="ARBA00022807"/>
    </source>
</evidence>
<dbReference type="Gene3D" id="3.40.630.20">
    <property type="entry name" value="Peptidase C15, pyroglutamyl peptidase I-like"/>
    <property type="match status" value="1"/>
</dbReference>